<dbReference type="InterPro" id="IPR003594">
    <property type="entry name" value="HATPase_dom"/>
</dbReference>
<dbReference type="Gene3D" id="3.30.230.80">
    <property type="match status" value="1"/>
</dbReference>
<dbReference type="CDD" id="cd16927">
    <property type="entry name" value="HATPase_Hsp90-like"/>
    <property type="match status" value="1"/>
</dbReference>
<dbReference type="RefSeq" id="WP_060936075.1">
    <property type="nucleotide sequence ID" value="NZ_KQ960466.1"/>
</dbReference>
<organism evidence="14 15">
    <name type="scientific">Porphyromonas somerae</name>
    <dbReference type="NCBI Taxonomy" id="322095"/>
    <lineage>
        <taxon>Bacteria</taxon>
        <taxon>Pseudomonadati</taxon>
        <taxon>Bacteroidota</taxon>
        <taxon>Bacteroidia</taxon>
        <taxon>Bacteroidales</taxon>
        <taxon>Porphyromonadaceae</taxon>
        <taxon>Porphyromonas</taxon>
    </lineage>
</organism>
<dbReference type="PIRSF" id="PIRSF002583">
    <property type="entry name" value="Hsp90"/>
    <property type="match status" value="1"/>
</dbReference>
<evidence type="ECO:0000256" key="8">
    <source>
        <dbReference type="ARBA" id="ARBA00070675"/>
    </source>
</evidence>
<keyword evidence="12" id="KW-0175">Coiled coil</keyword>
<dbReference type="InterPro" id="IPR001404">
    <property type="entry name" value="Hsp90_fam"/>
</dbReference>
<keyword evidence="2" id="KW-0963">Cytoplasm</keyword>
<dbReference type="Proteomes" id="UP000070224">
    <property type="component" value="Unassembled WGS sequence"/>
</dbReference>
<dbReference type="FunFam" id="3.30.565.10:FF:000076">
    <property type="entry name" value="Molecular chaperone HtpG"/>
    <property type="match status" value="1"/>
</dbReference>
<evidence type="ECO:0000256" key="1">
    <source>
        <dbReference type="ARBA" id="ARBA00008239"/>
    </source>
</evidence>
<reference evidence="15" key="1">
    <citation type="submission" date="2016-01" db="EMBL/GenBank/DDBJ databases">
        <authorList>
            <person name="Mitreva M."/>
            <person name="Pepin K.H."/>
            <person name="Mihindukulasuriya K.A."/>
            <person name="Fulton R."/>
            <person name="Fronick C."/>
            <person name="O'Laughlin M."/>
            <person name="Miner T."/>
            <person name="Herter B."/>
            <person name="Rosa B.A."/>
            <person name="Cordes M."/>
            <person name="Tomlinson C."/>
            <person name="Wollam A."/>
            <person name="Palsikar V.B."/>
            <person name="Mardis E.R."/>
            <person name="Wilson R.K."/>
        </authorList>
    </citation>
    <scope>NUCLEOTIDE SEQUENCE [LARGE SCALE GENOMIC DNA]</scope>
    <source>
        <strain evidence="15">KA00683</strain>
    </source>
</reference>
<evidence type="ECO:0000259" key="13">
    <source>
        <dbReference type="SMART" id="SM00387"/>
    </source>
</evidence>
<proteinExistence type="inferred from homology"/>
<evidence type="ECO:0000256" key="11">
    <source>
        <dbReference type="PIRSR" id="PIRSR002583-1"/>
    </source>
</evidence>
<protein>
    <recommendedName>
        <fullName evidence="8">Chaperone protein HtpG</fullName>
    </recommendedName>
    <alternativeName>
        <fullName evidence="7">Chaperone protein htpG</fullName>
    </alternativeName>
    <alternativeName>
        <fullName evidence="9 10">Heat shock protein HtpG</fullName>
    </alternativeName>
</protein>
<sequence>MSKQGKIGVTSENIFPVIKKFLYSEHDIFLRELVSNAVDASQKLRALASAGEFKGELGDLKVSISFDADAKTITVSDRGIGMTAEEVEKYINQIAFSGAEEFLDKYKDDKVAIIGHFGLGFYSSFMVSSRVEIQSLSYREGAEPIHWSCEGNPEYILEKGSRTERGTDIILHIDSESEEFLSKDRLSTLLNKYCKFLPVPIVFGKKQEWKDGAYVDTDEDNQINDVHPAWTKKPSELKDEDYISFYHQLYPQTFEEPLFWIHLNVDYPFNLTGILYFPKVKNQMELQRNKIQLYANQVFVTEDVEGIVPEYLTLLHGVIDSPDIPLNVSRSYLQSDAQVKKISNHISKKVADRLDELFRNERSLFEEKWESLKVFVQYGMLSDEKFYDRAVKFDLVTDIDGKHFTLDEYRTLTEGEQTDKEGQLVWLYTNDRNSQYTAIERAKAKGYSVLLLDGPLDVHAVSQLEQKLEKTRFVRVDSDSIDKLIAKDEQRAVSLSDVEQKALKALFEGRLPREEKRNYSVSLEALGADADAVLITQGEFMRRMQEMARLQPGMNFYGELPEGYNVVLNTEHPLIQRLLASEKEVVEPKLSTLRAELQEQSELVEAARTVQSAKKPEEVSVAEREELDALTSKQAELEGKISEEIKKFGSEELLVGQLVDLALLGNGLLSGEALAAFIRRSQQLL</sequence>
<evidence type="ECO:0000256" key="9">
    <source>
        <dbReference type="ARBA" id="ARBA00079544"/>
    </source>
</evidence>
<keyword evidence="6" id="KW-0143">Chaperone</keyword>
<feature type="binding site" evidence="11">
    <location>
        <position position="32"/>
    </location>
    <ligand>
        <name>ATP</name>
        <dbReference type="ChEBI" id="CHEBI:30616"/>
    </ligand>
</feature>
<dbReference type="SUPFAM" id="SSF54211">
    <property type="entry name" value="Ribosomal protein S5 domain 2-like"/>
    <property type="match status" value="1"/>
</dbReference>
<keyword evidence="15" id="KW-1185">Reference proteome</keyword>
<dbReference type="InterPro" id="IPR020575">
    <property type="entry name" value="Hsp90_N"/>
</dbReference>
<dbReference type="GO" id="GO:0051082">
    <property type="term" value="F:unfolded protein binding"/>
    <property type="evidence" value="ECO:0007669"/>
    <property type="project" value="InterPro"/>
</dbReference>
<evidence type="ECO:0000313" key="14">
    <source>
        <dbReference type="EMBL" id="KXB73398.1"/>
    </source>
</evidence>
<evidence type="ECO:0000256" key="5">
    <source>
        <dbReference type="ARBA" id="ARBA00023016"/>
    </source>
</evidence>
<accession>A0A134B0D2</accession>
<dbReference type="InterPro" id="IPR036890">
    <property type="entry name" value="HATPase_C_sf"/>
</dbReference>
<dbReference type="AlphaFoldDB" id="A0A134B0D2"/>
<dbReference type="PATRIC" id="fig|322095.3.peg.2007"/>
<dbReference type="NCBIfam" id="NF003555">
    <property type="entry name" value="PRK05218.1"/>
    <property type="match status" value="1"/>
</dbReference>
<dbReference type="SMART" id="SM00387">
    <property type="entry name" value="HATPase_c"/>
    <property type="match status" value="1"/>
</dbReference>
<evidence type="ECO:0000256" key="7">
    <source>
        <dbReference type="ARBA" id="ARBA00067988"/>
    </source>
</evidence>
<keyword evidence="3 11" id="KW-0547">Nucleotide-binding</keyword>
<evidence type="ECO:0000313" key="15">
    <source>
        <dbReference type="Proteomes" id="UP000070224"/>
    </source>
</evidence>
<dbReference type="PRINTS" id="PR00775">
    <property type="entry name" value="HEATSHOCK90"/>
</dbReference>
<dbReference type="GO" id="GO:0016887">
    <property type="term" value="F:ATP hydrolysis activity"/>
    <property type="evidence" value="ECO:0007669"/>
    <property type="project" value="InterPro"/>
</dbReference>
<evidence type="ECO:0000256" key="4">
    <source>
        <dbReference type="ARBA" id="ARBA00022840"/>
    </source>
</evidence>
<dbReference type="GO" id="GO:0140662">
    <property type="term" value="F:ATP-dependent protein folding chaperone"/>
    <property type="evidence" value="ECO:0007669"/>
    <property type="project" value="InterPro"/>
</dbReference>
<dbReference type="FunFam" id="3.30.230.80:FF:000008">
    <property type="entry name" value="Molecular chaperone HtpG"/>
    <property type="match status" value="1"/>
</dbReference>
<feature type="binding site" evidence="11">
    <location>
        <begin position="97"/>
        <end position="98"/>
    </location>
    <ligand>
        <name>ATP</name>
        <dbReference type="ChEBI" id="CHEBI:30616"/>
    </ligand>
</feature>
<comment type="caution">
    <text evidence="14">The sequence shown here is derived from an EMBL/GenBank/DDBJ whole genome shotgun (WGS) entry which is preliminary data.</text>
</comment>
<gene>
    <name evidence="14" type="ORF">HMPREF3185_02037</name>
</gene>
<evidence type="ECO:0000256" key="3">
    <source>
        <dbReference type="ARBA" id="ARBA00022741"/>
    </source>
</evidence>
<dbReference type="EMBL" id="LSDK01000139">
    <property type="protein sequence ID" value="KXB73398.1"/>
    <property type="molecule type" value="Genomic_DNA"/>
</dbReference>
<dbReference type="Gene3D" id="3.40.50.11260">
    <property type="match status" value="1"/>
</dbReference>
<dbReference type="GO" id="GO:0005524">
    <property type="term" value="F:ATP binding"/>
    <property type="evidence" value="ECO:0007669"/>
    <property type="project" value="UniProtKB-KW"/>
</dbReference>
<evidence type="ECO:0000256" key="10">
    <source>
        <dbReference type="ARBA" id="ARBA00080411"/>
    </source>
</evidence>
<feature type="binding site" evidence="11">
    <location>
        <position position="77"/>
    </location>
    <ligand>
        <name>ATP</name>
        <dbReference type="ChEBI" id="CHEBI:30616"/>
    </ligand>
</feature>
<dbReference type="SUPFAM" id="SSF55874">
    <property type="entry name" value="ATPase domain of HSP90 chaperone/DNA topoisomerase II/histidine kinase"/>
    <property type="match status" value="1"/>
</dbReference>
<dbReference type="STRING" id="322095.HMPREF3185_02037"/>
<evidence type="ECO:0000256" key="2">
    <source>
        <dbReference type="ARBA" id="ARBA00022490"/>
    </source>
</evidence>
<dbReference type="Gene3D" id="3.30.565.10">
    <property type="entry name" value="Histidine kinase-like ATPase, C-terminal domain"/>
    <property type="match status" value="1"/>
</dbReference>
<dbReference type="InterPro" id="IPR020568">
    <property type="entry name" value="Ribosomal_Su5_D2-typ_SF"/>
</dbReference>
<name>A0A134B0D2_9PORP</name>
<evidence type="ECO:0000256" key="12">
    <source>
        <dbReference type="SAM" id="Coils"/>
    </source>
</evidence>
<feature type="binding site" evidence="11">
    <location>
        <position position="82"/>
    </location>
    <ligand>
        <name>ATP</name>
        <dbReference type="ChEBI" id="CHEBI:30616"/>
    </ligand>
</feature>
<dbReference type="GO" id="GO:0016301">
    <property type="term" value="F:kinase activity"/>
    <property type="evidence" value="ECO:0007669"/>
    <property type="project" value="UniProtKB-KW"/>
</dbReference>
<keyword evidence="4 11" id="KW-0067">ATP-binding</keyword>
<dbReference type="Pfam" id="PF00183">
    <property type="entry name" value="HSP90"/>
    <property type="match status" value="1"/>
</dbReference>
<feature type="binding site" evidence="11">
    <location>
        <position position="330"/>
    </location>
    <ligand>
        <name>ATP</name>
        <dbReference type="ChEBI" id="CHEBI:30616"/>
    </ligand>
</feature>
<keyword evidence="14" id="KW-0808">Transferase</keyword>
<dbReference type="OrthoDB" id="9802640at2"/>
<feature type="binding site" evidence="11">
    <location>
        <position position="36"/>
    </location>
    <ligand>
        <name>ATP</name>
        <dbReference type="ChEBI" id="CHEBI:30616"/>
    </ligand>
</feature>
<dbReference type="PANTHER" id="PTHR11528">
    <property type="entry name" value="HEAT SHOCK PROTEIN 90 FAMILY MEMBER"/>
    <property type="match status" value="1"/>
</dbReference>
<dbReference type="Pfam" id="PF13589">
    <property type="entry name" value="HATPase_c_3"/>
    <property type="match status" value="1"/>
</dbReference>
<comment type="similarity">
    <text evidence="1">Belongs to the heat shock protein 90 family.</text>
</comment>
<evidence type="ECO:0000256" key="6">
    <source>
        <dbReference type="ARBA" id="ARBA00023186"/>
    </source>
</evidence>
<feature type="binding site" evidence="11">
    <location>
        <position position="167"/>
    </location>
    <ligand>
        <name>ATP</name>
        <dbReference type="ChEBI" id="CHEBI:30616"/>
    </ligand>
</feature>
<keyword evidence="5" id="KW-0346">Stress response</keyword>
<feature type="domain" description="Histidine kinase/HSP90-like ATPase" evidence="13">
    <location>
        <begin position="25"/>
        <end position="177"/>
    </location>
</feature>
<feature type="coiled-coil region" evidence="12">
    <location>
        <begin position="590"/>
        <end position="647"/>
    </location>
</feature>
<keyword evidence="14" id="KW-0418">Kinase</keyword>